<dbReference type="PANTHER" id="PTHR43420:SF44">
    <property type="entry name" value="ACETYLTRANSFERASE YPEA"/>
    <property type="match status" value="1"/>
</dbReference>
<protein>
    <submittedName>
        <fullName evidence="4">Ribosomal-protein-alanine N-acetyltransferase</fullName>
        <ecNumber evidence="4">2.3.1.267</ecNumber>
    </submittedName>
</protein>
<dbReference type="PROSITE" id="PS51186">
    <property type="entry name" value="GNAT"/>
    <property type="match status" value="1"/>
</dbReference>
<proteinExistence type="predicted"/>
<evidence type="ECO:0000256" key="2">
    <source>
        <dbReference type="ARBA" id="ARBA00023315"/>
    </source>
</evidence>
<evidence type="ECO:0000259" key="3">
    <source>
        <dbReference type="PROSITE" id="PS51186"/>
    </source>
</evidence>
<dbReference type="RefSeq" id="WP_266348400.1">
    <property type="nucleotide sequence ID" value="NZ_JAPKNG010000002.1"/>
</dbReference>
<feature type="domain" description="N-acetyltransferase" evidence="3">
    <location>
        <begin position="12"/>
        <end position="163"/>
    </location>
</feature>
<dbReference type="GO" id="GO:0008999">
    <property type="term" value="F:protein-N-terminal-alanine acetyltransferase activity"/>
    <property type="evidence" value="ECO:0007669"/>
    <property type="project" value="UniProtKB-EC"/>
</dbReference>
<sequence>MIDLLPRSRVFTDIVRDPSDVEALVAIHAAGFRRGWDADEIENLLADETVFCIVLRRESLFGVRRILGFAMIRSVADQAEVLTIAVAPARRGRGYGRRILEEALRQLYRDHLPEIFLEVDEANQSARALYSRLGFVEVGRRKGYYRDEEGRESTALVLRLQLR</sequence>
<dbReference type="SUPFAM" id="SSF55729">
    <property type="entry name" value="Acyl-CoA N-acyltransferases (Nat)"/>
    <property type="match status" value="1"/>
</dbReference>
<evidence type="ECO:0000256" key="1">
    <source>
        <dbReference type="ARBA" id="ARBA00022679"/>
    </source>
</evidence>
<reference evidence="4 5" key="1">
    <citation type="submission" date="2023-07" db="EMBL/GenBank/DDBJ databases">
        <title>Genomic Encyclopedia of Type Strains, Phase IV (KMG-IV): sequencing the most valuable type-strain genomes for metagenomic binning, comparative biology and taxonomic classification.</title>
        <authorList>
            <person name="Goeker M."/>
        </authorList>
    </citation>
    <scope>NUCLEOTIDE SEQUENCE [LARGE SCALE GENOMIC DNA]</scope>
    <source>
        <strain evidence="4 5">B6-8</strain>
    </source>
</reference>
<gene>
    <name evidence="4" type="ORF">QO014_001866</name>
</gene>
<evidence type="ECO:0000313" key="5">
    <source>
        <dbReference type="Proteomes" id="UP001241603"/>
    </source>
</evidence>
<dbReference type="PANTHER" id="PTHR43420">
    <property type="entry name" value="ACETYLTRANSFERASE"/>
    <property type="match status" value="1"/>
</dbReference>
<evidence type="ECO:0000313" key="4">
    <source>
        <dbReference type="EMBL" id="MDQ0437481.1"/>
    </source>
</evidence>
<dbReference type="Proteomes" id="UP001241603">
    <property type="component" value="Unassembled WGS sequence"/>
</dbReference>
<comment type="caution">
    <text evidence="4">The sequence shown here is derived from an EMBL/GenBank/DDBJ whole genome shotgun (WGS) entry which is preliminary data.</text>
</comment>
<dbReference type="InterPro" id="IPR050680">
    <property type="entry name" value="YpeA/RimI_acetyltransf"/>
</dbReference>
<dbReference type="Pfam" id="PF00583">
    <property type="entry name" value="Acetyltransf_1"/>
    <property type="match status" value="1"/>
</dbReference>
<dbReference type="EMBL" id="JAUSVO010000002">
    <property type="protein sequence ID" value="MDQ0437481.1"/>
    <property type="molecule type" value="Genomic_DNA"/>
</dbReference>
<name>A0ABU0H590_9HYPH</name>
<accession>A0ABU0H590</accession>
<keyword evidence="2 4" id="KW-0012">Acyltransferase</keyword>
<dbReference type="Gene3D" id="3.40.630.30">
    <property type="match status" value="1"/>
</dbReference>
<dbReference type="EC" id="2.3.1.267" evidence="4"/>
<dbReference type="InterPro" id="IPR016181">
    <property type="entry name" value="Acyl_CoA_acyltransferase"/>
</dbReference>
<dbReference type="InterPro" id="IPR000182">
    <property type="entry name" value="GNAT_dom"/>
</dbReference>
<keyword evidence="5" id="KW-1185">Reference proteome</keyword>
<keyword evidence="1 4" id="KW-0808">Transferase</keyword>
<organism evidence="4 5">
    <name type="scientific">Kaistia dalseonensis</name>
    <dbReference type="NCBI Taxonomy" id="410840"/>
    <lineage>
        <taxon>Bacteria</taxon>
        <taxon>Pseudomonadati</taxon>
        <taxon>Pseudomonadota</taxon>
        <taxon>Alphaproteobacteria</taxon>
        <taxon>Hyphomicrobiales</taxon>
        <taxon>Kaistiaceae</taxon>
        <taxon>Kaistia</taxon>
    </lineage>
</organism>